<dbReference type="InterPro" id="IPR036259">
    <property type="entry name" value="MFS_trans_sf"/>
</dbReference>
<sequence length="503" mass="56484">MNQEDEADEDTALMMHYRQLHGDEGNNSSKGDADVNIDIGTPGEDIETEEEKREEKRFLRRLDCILITYVWISYCIKQIDASNYKTAYVSGMKEDLSLHGNELNYIDSLFRIGYAISIIPSSLLLSTYRPSLLLPSLELIWGLTTALMSLATSPTLIYISRLIIGLCEASSYPGTITILMNWYTPSELSTRMALFGTSYPAANIFVGSMQAALWKGLHGTGGMAGWRWLFLLNGVMTIVVALAGYAVIPDSPMDTRAWWIGPRGREISKRRMSRAGKVVGRSGAILGFREWGRLARRLLGEWRIWAFGSAYAAWSWGQNANAWYPLYLKWCKLQDGSPRFTVEQVNLIPIPAFLLHGAAMLVFSYLSDKKQQRGRWVLAQLIPHLIGCLILAVWPPSFWAQMMAIHLLFISNAAGPIILAWMADETGRAPEERTVMVAVMVTVVYAVDCWANLLLWPAKEAPRYRLGYWAAAGWTLVSMFMAGWVKYKVSGGGPVAWVRGLRR</sequence>
<dbReference type="Pfam" id="PF07690">
    <property type="entry name" value="MFS_1"/>
    <property type="match status" value="1"/>
</dbReference>
<feature type="transmembrane region" description="Helical" evidence="8">
    <location>
        <begin position="158"/>
        <end position="180"/>
    </location>
</feature>
<feature type="transmembrane region" description="Helical" evidence="8">
    <location>
        <begin position="403"/>
        <end position="423"/>
    </location>
</feature>
<dbReference type="OrthoDB" id="3639251at2759"/>
<gene>
    <name evidence="10" type="ORF">PCON_04977</name>
</gene>
<comment type="similarity">
    <text evidence="6">Belongs to the major facilitator superfamily. Allantoate permease family.</text>
</comment>
<keyword evidence="3 8" id="KW-0812">Transmembrane</keyword>
<evidence type="ECO:0000256" key="1">
    <source>
        <dbReference type="ARBA" id="ARBA00004141"/>
    </source>
</evidence>
<feature type="transmembrane region" description="Helical" evidence="8">
    <location>
        <begin position="435"/>
        <end position="454"/>
    </location>
</feature>
<keyword evidence="2" id="KW-0813">Transport</keyword>
<evidence type="ECO:0000256" key="6">
    <source>
        <dbReference type="ARBA" id="ARBA00037968"/>
    </source>
</evidence>
<dbReference type="EMBL" id="HF935252">
    <property type="protein sequence ID" value="CCX05390.1"/>
    <property type="molecule type" value="Genomic_DNA"/>
</dbReference>
<comment type="subcellular location">
    <subcellularLocation>
        <location evidence="1">Membrane</location>
        <topology evidence="1">Multi-pass membrane protein</topology>
    </subcellularLocation>
</comment>
<dbReference type="InterPro" id="IPR020846">
    <property type="entry name" value="MFS_dom"/>
</dbReference>
<dbReference type="AlphaFoldDB" id="U4L5S1"/>
<keyword evidence="5 8" id="KW-0472">Membrane</keyword>
<feature type="transmembrane region" description="Helical" evidence="8">
    <location>
        <begin position="378"/>
        <end position="397"/>
    </location>
</feature>
<evidence type="ECO:0000256" key="4">
    <source>
        <dbReference type="ARBA" id="ARBA00022989"/>
    </source>
</evidence>
<feature type="transmembrane region" description="Helical" evidence="8">
    <location>
        <begin position="226"/>
        <end position="248"/>
    </location>
</feature>
<evidence type="ECO:0000313" key="11">
    <source>
        <dbReference type="Proteomes" id="UP000018144"/>
    </source>
</evidence>
<evidence type="ECO:0000256" key="8">
    <source>
        <dbReference type="SAM" id="Phobius"/>
    </source>
</evidence>
<dbReference type="PROSITE" id="PS50850">
    <property type="entry name" value="MFS"/>
    <property type="match status" value="1"/>
</dbReference>
<evidence type="ECO:0000259" key="9">
    <source>
        <dbReference type="PROSITE" id="PS50850"/>
    </source>
</evidence>
<feature type="domain" description="Major facilitator superfamily (MFS) profile" evidence="9">
    <location>
        <begin position="66"/>
        <end position="503"/>
    </location>
</feature>
<protein>
    <submittedName>
        <fullName evidence="10">Similar to Pantothenate transporter liz1 acc. no. O43000</fullName>
    </submittedName>
</protein>
<evidence type="ECO:0000256" key="7">
    <source>
        <dbReference type="SAM" id="MobiDB-lite"/>
    </source>
</evidence>
<keyword evidence="11" id="KW-1185">Reference proteome</keyword>
<dbReference type="Proteomes" id="UP000018144">
    <property type="component" value="Unassembled WGS sequence"/>
</dbReference>
<evidence type="ECO:0000256" key="3">
    <source>
        <dbReference type="ARBA" id="ARBA00022692"/>
    </source>
</evidence>
<dbReference type="FunFam" id="1.20.1250.20:FF:000065">
    <property type="entry name" value="Putative MFS pantothenate transporter"/>
    <property type="match status" value="1"/>
</dbReference>
<reference evidence="10 11" key="1">
    <citation type="journal article" date="2013" name="PLoS Genet.">
        <title>The genome and development-dependent transcriptomes of Pyronema confluens: a window into fungal evolution.</title>
        <authorList>
            <person name="Traeger S."/>
            <person name="Altegoer F."/>
            <person name="Freitag M."/>
            <person name="Gabaldon T."/>
            <person name="Kempken F."/>
            <person name="Kumar A."/>
            <person name="Marcet-Houben M."/>
            <person name="Poggeler S."/>
            <person name="Stajich J.E."/>
            <person name="Nowrousian M."/>
        </authorList>
    </citation>
    <scope>NUCLEOTIDE SEQUENCE [LARGE SCALE GENOMIC DNA]</scope>
    <source>
        <strain evidence="11">CBS 100304</strain>
        <tissue evidence="10">Vegetative mycelium</tissue>
    </source>
</reference>
<dbReference type="GO" id="GO:0016020">
    <property type="term" value="C:membrane"/>
    <property type="evidence" value="ECO:0007669"/>
    <property type="project" value="UniProtKB-SubCell"/>
</dbReference>
<evidence type="ECO:0000313" key="10">
    <source>
        <dbReference type="EMBL" id="CCX05390.1"/>
    </source>
</evidence>
<accession>U4L5S1</accession>
<dbReference type="SUPFAM" id="SSF103473">
    <property type="entry name" value="MFS general substrate transporter"/>
    <property type="match status" value="1"/>
</dbReference>
<proteinExistence type="inferred from homology"/>
<dbReference type="STRING" id="1076935.U4L5S1"/>
<dbReference type="eggNOG" id="KOG2533">
    <property type="taxonomic scope" value="Eukaryota"/>
</dbReference>
<dbReference type="PANTHER" id="PTHR43791">
    <property type="entry name" value="PERMEASE-RELATED"/>
    <property type="match status" value="1"/>
</dbReference>
<evidence type="ECO:0000256" key="2">
    <source>
        <dbReference type="ARBA" id="ARBA00022448"/>
    </source>
</evidence>
<feature type="region of interest" description="Disordered" evidence="7">
    <location>
        <begin position="20"/>
        <end position="50"/>
    </location>
</feature>
<dbReference type="OMA" id="VYANNAW"/>
<dbReference type="Gene3D" id="1.20.1250.20">
    <property type="entry name" value="MFS general substrate transporter like domains"/>
    <property type="match status" value="2"/>
</dbReference>
<feature type="transmembrane region" description="Helical" evidence="8">
    <location>
        <begin position="347"/>
        <end position="366"/>
    </location>
</feature>
<feature type="transmembrane region" description="Helical" evidence="8">
    <location>
        <begin position="466"/>
        <end position="485"/>
    </location>
</feature>
<keyword evidence="4 8" id="KW-1133">Transmembrane helix</keyword>
<dbReference type="GO" id="GO:0022857">
    <property type="term" value="F:transmembrane transporter activity"/>
    <property type="evidence" value="ECO:0007669"/>
    <property type="project" value="InterPro"/>
</dbReference>
<name>U4L5S1_PYROM</name>
<evidence type="ECO:0000256" key="5">
    <source>
        <dbReference type="ARBA" id="ARBA00023136"/>
    </source>
</evidence>
<dbReference type="PANTHER" id="PTHR43791:SF64">
    <property type="entry name" value="MAJOR FACILITATOR SUPERFAMILY (MFS) PROFILE DOMAIN-CONTAINING PROTEIN"/>
    <property type="match status" value="1"/>
</dbReference>
<feature type="transmembrane region" description="Helical" evidence="8">
    <location>
        <begin position="192"/>
        <end position="214"/>
    </location>
</feature>
<dbReference type="InterPro" id="IPR011701">
    <property type="entry name" value="MFS"/>
</dbReference>
<organism evidence="10 11">
    <name type="scientific">Pyronema omphalodes (strain CBS 100304)</name>
    <name type="common">Pyronema confluens</name>
    <dbReference type="NCBI Taxonomy" id="1076935"/>
    <lineage>
        <taxon>Eukaryota</taxon>
        <taxon>Fungi</taxon>
        <taxon>Dikarya</taxon>
        <taxon>Ascomycota</taxon>
        <taxon>Pezizomycotina</taxon>
        <taxon>Pezizomycetes</taxon>
        <taxon>Pezizales</taxon>
        <taxon>Pyronemataceae</taxon>
        <taxon>Pyronema</taxon>
    </lineage>
</organism>